<dbReference type="Gene3D" id="3.40.50.1240">
    <property type="entry name" value="Phosphoglycerate mutase-like"/>
    <property type="match status" value="1"/>
</dbReference>
<dbReference type="SMART" id="SM00855">
    <property type="entry name" value="PGAM"/>
    <property type="match status" value="1"/>
</dbReference>
<proteinExistence type="predicted"/>
<feature type="binding site" evidence="2">
    <location>
        <position position="59"/>
    </location>
    <ligand>
        <name>substrate</name>
    </ligand>
</feature>
<sequence length="201" mass="22789">MNMRFFLVRHGQTAANASGLFYGSTDVPLTPLGIEQSTRVGALLAEVSFSEAISSQLQRAQQTAELIVPVTGSDPRLNEMDFGRWEMRHFSHIAEEEPEAWQSWLDDWQNATPSGGEPFPHFAGRVKAVADELTQRQEPGDMLIVAHQGVLSLLLAHWLKMPTDSLWHFPFRQDAYTMVENRGGFMLLRAFNDRSPFREEE</sequence>
<accession>A0AAP9DEF6</accession>
<evidence type="ECO:0000256" key="2">
    <source>
        <dbReference type="PIRSR" id="PIRSR613078-2"/>
    </source>
</evidence>
<protein>
    <recommendedName>
        <fullName evidence="1">Alpha-ribazole phosphatase</fullName>
        <ecNumber evidence="1">3.1.3.73</ecNumber>
    </recommendedName>
</protein>
<dbReference type="InterPro" id="IPR013078">
    <property type="entry name" value="His_Pase_superF_clade-1"/>
</dbReference>
<dbReference type="PANTHER" id="PTHR48100:SF59">
    <property type="entry name" value="ADENOSYLCOBALAMIN_ALPHA-RIBAZOLE PHOSPHATASE"/>
    <property type="match status" value="1"/>
</dbReference>
<organism evidence="3 4">
    <name type="scientific">Leclercia adecarboxylata</name>
    <dbReference type="NCBI Taxonomy" id="83655"/>
    <lineage>
        <taxon>Bacteria</taxon>
        <taxon>Pseudomonadati</taxon>
        <taxon>Pseudomonadota</taxon>
        <taxon>Gammaproteobacteria</taxon>
        <taxon>Enterobacterales</taxon>
        <taxon>Enterobacteriaceae</taxon>
        <taxon>Leclercia</taxon>
    </lineage>
</organism>
<dbReference type="EC" id="3.1.3.73" evidence="1"/>
<name>A0AAP9DEF6_9ENTR</name>
<evidence type="ECO:0000313" key="4">
    <source>
        <dbReference type="Proteomes" id="UP000317812"/>
    </source>
</evidence>
<dbReference type="GO" id="GO:0005737">
    <property type="term" value="C:cytoplasm"/>
    <property type="evidence" value="ECO:0007669"/>
    <property type="project" value="TreeGrafter"/>
</dbReference>
<evidence type="ECO:0000256" key="1">
    <source>
        <dbReference type="NCBIfam" id="TIGR03162"/>
    </source>
</evidence>
<reference evidence="3 4" key="1">
    <citation type="submission" date="2019-01" db="EMBL/GenBank/DDBJ databases">
        <title>Florfenicol resistance in Enterobacteriaceae and whole-genome sequence analysis of florfenicol-resistant Leclercia adecarboxylata strain R25.</title>
        <authorList>
            <person name="Bao Q."/>
            <person name="Ying Y."/>
        </authorList>
    </citation>
    <scope>NUCLEOTIDE SEQUENCE [LARGE SCALE GENOMIC DNA]</scope>
    <source>
        <strain evidence="3 4">R25</strain>
    </source>
</reference>
<dbReference type="PIRSF" id="PIRSF000709">
    <property type="entry name" value="6PFK_2-Ptase"/>
    <property type="match status" value="1"/>
</dbReference>
<dbReference type="EMBL" id="CP035382">
    <property type="protein sequence ID" value="QDK21204.1"/>
    <property type="molecule type" value="Genomic_DNA"/>
</dbReference>
<dbReference type="AlphaFoldDB" id="A0AAP9DEF6"/>
<dbReference type="GO" id="GO:0009236">
    <property type="term" value="P:cobalamin biosynthetic process"/>
    <property type="evidence" value="ECO:0007669"/>
    <property type="project" value="UniProtKB-UniRule"/>
</dbReference>
<dbReference type="GO" id="GO:0043755">
    <property type="term" value="F:alpha-ribazole phosphatase activity"/>
    <property type="evidence" value="ECO:0007669"/>
    <property type="project" value="UniProtKB-UniRule"/>
</dbReference>
<dbReference type="InterPro" id="IPR017578">
    <property type="entry name" value="Ribazole_CobC"/>
</dbReference>
<dbReference type="Pfam" id="PF00300">
    <property type="entry name" value="His_Phos_1"/>
    <property type="match status" value="1"/>
</dbReference>
<dbReference type="SUPFAM" id="SSF53254">
    <property type="entry name" value="Phosphoglycerate mutase-like"/>
    <property type="match status" value="1"/>
</dbReference>
<gene>
    <name evidence="3" type="primary">cobC</name>
    <name evidence="3" type="ORF">ES815_06165</name>
</gene>
<dbReference type="Proteomes" id="UP000317812">
    <property type="component" value="Chromosome"/>
</dbReference>
<dbReference type="InterPro" id="IPR029033">
    <property type="entry name" value="His_PPase_superfam"/>
</dbReference>
<dbReference type="InterPro" id="IPR001345">
    <property type="entry name" value="PG/BPGM_mutase_AS"/>
</dbReference>
<feature type="binding site" evidence="2">
    <location>
        <begin position="9"/>
        <end position="16"/>
    </location>
    <ligand>
        <name>substrate</name>
    </ligand>
</feature>
<dbReference type="PROSITE" id="PS00175">
    <property type="entry name" value="PG_MUTASE"/>
    <property type="match status" value="1"/>
</dbReference>
<dbReference type="CDD" id="cd07067">
    <property type="entry name" value="HP_PGM_like"/>
    <property type="match status" value="1"/>
</dbReference>
<dbReference type="InterPro" id="IPR050275">
    <property type="entry name" value="PGM_Phosphatase"/>
</dbReference>
<dbReference type="PANTHER" id="PTHR48100">
    <property type="entry name" value="BROAD-SPECIFICITY PHOSPHATASE YOR283W-RELATED"/>
    <property type="match status" value="1"/>
</dbReference>
<dbReference type="NCBIfam" id="TIGR03162">
    <property type="entry name" value="ribazole_cobC"/>
    <property type="match status" value="1"/>
</dbReference>
<evidence type="ECO:0000313" key="3">
    <source>
        <dbReference type="EMBL" id="QDK21204.1"/>
    </source>
</evidence>